<dbReference type="AlphaFoldDB" id="A0A1Y2N3H7"/>
<evidence type="ECO:0000313" key="3">
    <source>
        <dbReference type="Proteomes" id="UP000194360"/>
    </source>
</evidence>
<dbReference type="InterPro" id="IPR000073">
    <property type="entry name" value="AB_hydrolase_1"/>
</dbReference>
<name>A0A1Y2N3H7_PSEAH</name>
<dbReference type="Gene3D" id="3.40.50.1820">
    <property type="entry name" value="alpha/beta hydrolase"/>
    <property type="match status" value="1"/>
</dbReference>
<organism evidence="2 3">
    <name type="scientific">Pseudonocardia autotrophica</name>
    <name type="common">Amycolata autotrophica</name>
    <name type="synonym">Nocardia autotrophica</name>
    <dbReference type="NCBI Taxonomy" id="2074"/>
    <lineage>
        <taxon>Bacteria</taxon>
        <taxon>Bacillati</taxon>
        <taxon>Actinomycetota</taxon>
        <taxon>Actinomycetes</taxon>
        <taxon>Pseudonocardiales</taxon>
        <taxon>Pseudonocardiaceae</taxon>
        <taxon>Pseudonocardia</taxon>
    </lineage>
</organism>
<dbReference type="InterPro" id="IPR029058">
    <property type="entry name" value="AB_hydrolase_fold"/>
</dbReference>
<dbReference type="STRING" id="2074.BG845_01549"/>
<dbReference type="EMBL" id="MIGB01000006">
    <property type="protein sequence ID" value="OSY42053.1"/>
    <property type="molecule type" value="Genomic_DNA"/>
</dbReference>
<dbReference type="PANTHER" id="PTHR43433:SF5">
    <property type="entry name" value="AB HYDROLASE-1 DOMAIN-CONTAINING PROTEIN"/>
    <property type="match status" value="1"/>
</dbReference>
<dbReference type="InterPro" id="IPR050471">
    <property type="entry name" value="AB_hydrolase"/>
</dbReference>
<sequence>MGGMALELHHVADGPESAPVVLFGPSLGTDLHLFDAQVAALSDRFRCVRFDLPGHGGSPDVTDDLTIADLAGGALAAVGDTDFHYVGVSIGGAIGQWLGVHGGERVRSVAVLATAARFPNPEAWPQRAATVREQGTEAMVASRPGTWYVEDWARRDPAGEKRLLDMLRATEPGGYAACCAAVGAFDIRAELASVSVPALVVAGADDPATPPALLREIADAVPGAEYAEVADSAHLLNYERPDEVNALLERHLTRG</sequence>
<proteinExistence type="predicted"/>
<evidence type="ECO:0000313" key="2">
    <source>
        <dbReference type="EMBL" id="OSY42053.1"/>
    </source>
</evidence>
<comment type="caution">
    <text evidence="2">The sequence shown here is derived from an EMBL/GenBank/DDBJ whole genome shotgun (WGS) entry which is preliminary data.</text>
</comment>
<dbReference type="EC" id="3.1.1.24" evidence="2"/>
<protein>
    <submittedName>
        <fullName evidence="2">3-oxoadipate enol-lactonase 2</fullName>
        <ecNumber evidence="2">3.1.1.24</ecNumber>
    </submittedName>
</protein>
<dbReference type="Proteomes" id="UP000194360">
    <property type="component" value="Unassembled WGS sequence"/>
</dbReference>
<dbReference type="SUPFAM" id="SSF53474">
    <property type="entry name" value="alpha/beta-Hydrolases"/>
    <property type="match status" value="1"/>
</dbReference>
<keyword evidence="2" id="KW-0378">Hydrolase</keyword>
<dbReference type="PANTHER" id="PTHR43433">
    <property type="entry name" value="HYDROLASE, ALPHA/BETA FOLD FAMILY PROTEIN"/>
    <property type="match status" value="1"/>
</dbReference>
<accession>A0A1Y2N3H7</accession>
<dbReference type="GO" id="GO:0047570">
    <property type="term" value="F:3-oxoadipate enol-lactonase activity"/>
    <property type="evidence" value="ECO:0007669"/>
    <property type="project" value="UniProtKB-EC"/>
</dbReference>
<feature type="domain" description="AB hydrolase-1" evidence="1">
    <location>
        <begin position="19"/>
        <end position="241"/>
    </location>
</feature>
<dbReference type="Pfam" id="PF00561">
    <property type="entry name" value="Abhydrolase_1"/>
    <property type="match status" value="1"/>
</dbReference>
<keyword evidence="3" id="KW-1185">Reference proteome</keyword>
<evidence type="ECO:0000259" key="1">
    <source>
        <dbReference type="Pfam" id="PF00561"/>
    </source>
</evidence>
<dbReference type="PRINTS" id="PR00111">
    <property type="entry name" value="ABHYDROLASE"/>
</dbReference>
<reference evidence="2 3" key="1">
    <citation type="submission" date="2016-09" db="EMBL/GenBank/DDBJ databases">
        <title>Pseudonocardia autotrophica DSM535, a candidate organism with high potential of specific P450 cytochromes.</title>
        <authorList>
            <person name="Grumaz C."/>
            <person name="Vainshtein Y."/>
            <person name="Kirstahler P."/>
            <person name="Sohn K."/>
        </authorList>
    </citation>
    <scope>NUCLEOTIDE SEQUENCE [LARGE SCALE GENOMIC DNA]</scope>
    <source>
        <strain evidence="2 3">DSM 535</strain>
    </source>
</reference>
<gene>
    <name evidence="2" type="primary">catD_3</name>
    <name evidence="2" type="ORF">BG845_01549</name>
</gene>